<proteinExistence type="predicted"/>
<sequence length="103" mass="11696">MKSIQASKLNKSTILGLTDDLNKLQFIKNKLNQIVNSKPYTERLKKIMKSELINLSDEQKYVHELITKYINFIIILGDAGTGKTTLGKCIFKSFKLKYSIALG</sequence>
<reference evidence="1" key="1">
    <citation type="journal article" date="2015" name="Nature">
        <title>Complex archaea that bridge the gap between prokaryotes and eukaryotes.</title>
        <authorList>
            <person name="Spang A."/>
            <person name="Saw J.H."/>
            <person name="Jorgensen S.L."/>
            <person name="Zaremba-Niedzwiedzka K."/>
            <person name="Martijn J."/>
            <person name="Lind A.E."/>
            <person name="van Eijk R."/>
            <person name="Schleper C."/>
            <person name="Guy L."/>
            <person name="Ettema T.J."/>
        </authorList>
    </citation>
    <scope>NUCLEOTIDE SEQUENCE</scope>
</reference>
<feature type="non-terminal residue" evidence="1">
    <location>
        <position position="103"/>
    </location>
</feature>
<accession>A0A0F8YM67</accession>
<comment type="caution">
    <text evidence="1">The sequence shown here is derived from an EMBL/GenBank/DDBJ whole genome shotgun (WGS) entry which is preliminary data.</text>
</comment>
<dbReference type="AlphaFoldDB" id="A0A0F8YM67"/>
<dbReference type="EMBL" id="LAZR01052656">
    <property type="protein sequence ID" value="KKK82473.1"/>
    <property type="molecule type" value="Genomic_DNA"/>
</dbReference>
<evidence type="ECO:0000313" key="1">
    <source>
        <dbReference type="EMBL" id="KKK82473.1"/>
    </source>
</evidence>
<dbReference type="InterPro" id="IPR027417">
    <property type="entry name" value="P-loop_NTPase"/>
</dbReference>
<organism evidence="1">
    <name type="scientific">marine sediment metagenome</name>
    <dbReference type="NCBI Taxonomy" id="412755"/>
    <lineage>
        <taxon>unclassified sequences</taxon>
        <taxon>metagenomes</taxon>
        <taxon>ecological metagenomes</taxon>
    </lineage>
</organism>
<name>A0A0F8YM67_9ZZZZ</name>
<dbReference type="SUPFAM" id="SSF52540">
    <property type="entry name" value="P-loop containing nucleoside triphosphate hydrolases"/>
    <property type="match status" value="1"/>
</dbReference>
<gene>
    <name evidence="1" type="ORF">LCGC14_2803020</name>
</gene>
<protein>
    <submittedName>
        <fullName evidence="1">Uncharacterized protein</fullName>
    </submittedName>
</protein>
<dbReference type="Gene3D" id="3.40.50.300">
    <property type="entry name" value="P-loop containing nucleotide triphosphate hydrolases"/>
    <property type="match status" value="1"/>
</dbReference>